<evidence type="ECO:0000259" key="13">
    <source>
        <dbReference type="PROSITE" id="PS50038"/>
    </source>
</evidence>
<dbReference type="GO" id="GO:0016192">
    <property type="term" value="P:vesicle-mediated transport"/>
    <property type="evidence" value="ECO:0007669"/>
    <property type="project" value="UniProtKB-ARBA"/>
</dbReference>
<dbReference type="InterPro" id="IPR036790">
    <property type="entry name" value="Frizzled_dom_sf"/>
</dbReference>
<evidence type="ECO:0000256" key="5">
    <source>
        <dbReference type="ARBA" id="ARBA00022968"/>
    </source>
</evidence>
<keyword evidence="8 11" id="KW-1015">Disulfide bond</keyword>
<dbReference type="Pfam" id="PF00057">
    <property type="entry name" value="Ldl_recept_a"/>
    <property type="match status" value="3"/>
</dbReference>
<organism evidence="14 15">
    <name type="scientific">Megalurothrips usitatus</name>
    <name type="common">bean blossom thrips</name>
    <dbReference type="NCBI Taxonomy" id="439358"/>
    <lineage>
        <taxon>Eukaryota</taxon>
        <taxon>Metazoa</taxon>
        <taxon>Ecdysozoa</taxon>
        <taxon>Arthropoda</taxon>
        <taxon>Hexapoda</taxon>
        <taxon>Insecta</taxon>
        <taxon>Pterygota</taxon>
        <taxon>Neoptera</taxon>
        <taxon>Paraneoptera</taxon>
        <taxon>Thysanoptera</taxon>
        <taxon>Terebrantia</taxon>
        <taxon>Thripoidea</taxon>
        <taxon>Thripidae</taxon>
        <taxon>Megalurothrips</taxon>
    </lineage>
</organism>
<dbReference type="SMART" id="SM00192">
    <property type="entry name" value="LDLa"/>
    <property type="match status" value="3"/>
</dbReference>
<dbReference type="CDD" id="cd07066">
    <property type="entry name" value="CRD_FZ"/>
    <property type="match status" value="1"/>
</dbReference>
<evidence type="ECO:0000256" key="12">
    <source>
        <dbReference type="SAM" id="MobiDB-lite"/>
    </source>
</evidence>
<feature type="compositionally biased region" description="Low complexity" evidence="12">
    <location>
        <begin position="41"/>
        <end position="80"/>
    </location>
</feature>
<dbReference type="PANTHER" id="PTHR24270">
    <property type="entry name" value="LOW-DENSITY LIPOPROTEIN RECEPTOR-RELATED"/>
    <property type="match status" value="1"/>
</dbReference>
<feature type="region of interest" description="Disordered" evidence="12">
    <location>
        <begin position="161"/>
        <end position="201"/>
    </location>
</feature>
<dbReference type="GO" id="GO:0005886">
    <property type="term" value="C:plasma membrane"/>
    <property type="evidence" value="ECO:0007669"/>
    <property type="project" value="UniProtKB-SubCell"/>
</dbReference>
<feature type="disulfide bond" evidence="11">
    <location>
        <begin position="373"/>
        <end position="388"/>
    </location>
</feature>
<feature type="compositionally biased region" description="Low complexity" evidence="12">
    <location>
        <begin position="178"/>
        <end position="190"/>
    </location>
</feature>
<feature type="compositionally biased region" description="Polar residues" evidence="12">
    <location>
        <begin position="88"/>
        <end position="102"/>
    </location>
</feature>
<evidence type="ECO:0000256" key="6">
    <source>
        <dbReference type="ARBA" id="ARBA00022989"/>
    </source>
</evidence>
<evidence type="ECO:0000256" key="10">
    <source>
        <dbReference type="PROSITE-ProRule" id="PRU00090"/>
    </source>
</evidence>
<evidence type="ECO:0000256" key="8">
    <source>
        <dbReference type="ARBA" id="ARBA00023157"/>
    </source>
</evidence>
<dbReference type="EMBL" id="JAPTSV010000001">
    <property type="protein sequence ID" value="KAJ1531937.1"/>
    <property type="molecule type" value="Genomic_DNA"/>
</dbReference>
<accession>A0AAV7Y5P6</accession>
<feature type="domain" description="FZ" evidence="13">
    <location>
        <begin position="221"/>
        <end position="345"/>
    </location>
</feature>
<name>A0AAV7Y5P6_9NEOP</name>
<feature type="disulfide bond" evidence="10">
    <location>
        <begin position="276"/>
        <end position="314"/>
    </location>
</feature>
<evidence type="ECO:0000256" key="4">
    <source>
        <dbReference type="ARBA" id="ARBA00022737"/>
    </source>
</evidence>
<dbReference type="InterPro" id="IPR002172">
    <property type="entry name" value="LDrepeatLR_classA_rpt"/>
</dbReference>
<dbReference type="Gene3D" id="4.10.400.10">
    <property type="entry name" value="Low-density Lipoprotein Receptor"/>
    <property type="match status" value="3"/>
</dbReference>
<dbReference type="Pfam" id="PF01392">
    <property type="entry name" value="Fz"/>
    <property type="match status" value="1"/>
</dbReference>
<evidence type="ECO:0000256" key="3">
    <source>
        <dbReference type="ARBA" id="ARBA00022729"/>
    </source>
</evidence>
<comment type="caution">
    <text evidence="14">The sequence shown here is derived from an EMBL/GenBank/DDBJ whole genome shotgun (WGS) entry which is preliminary data.</text>
</comment>
<dbReference type="SUPFAM" id="SSF57424">
    <property type="entry name" value="LDL receptor-like module"/>
    <property type="match status" value="3"/>
</dbReference>
<evidence type="ECO:0000256" key="2">
    <source>
        <dbReference type="ARBA" id="ARBA00022692"/>
    </source>
</evidence>
<dbReference type="Gene3D" id="1.10.2000.10">
    <property type="entry name" value="Frizzled cysteine-rich domain"/>
    <property type="match status" value="1"/>
</dbReference>
<keyword evidence="5" id="KW-0735">Signal-anchor</keyword>
<evidence type="ECO:0000256" key="11">
    <source>
        <dbReference type="PROSITE-ProRule" id="PRU00124"/>
    </source>
</evidence>
<evidence type="ECO:0000256" key="7">
    <source>
        <dbReference type="ARBA" id="ARBA00023136"/>
    </source>
</evidence>
<dbReference type="SUPFAM" id="SSF63501">
    <property type="entry name" value="Frizzled cysteine-rich domain"/>
    <property type="match status" value="1"/>
</dbReference>
<feature type="compositionally biased region" description="Pro residues" evidence="12">
    <location>
        <begin position="191"/>
        <end position="201"/>
    </location>
</feature>
<evidence type="ECO:0000256" key="9">
    <source>
        <dbReference type="ARBA" id="ARBA00023180"/>
    </source>
</evidence>
<dbReference type="Proteomes" id="UP001075354">
    <property type="component" value="Chromosome 1"/>
</dbReference>
<feature type="region of interest" description="Disordered" evidence="12">
    <location>
        <begin position="1"/>
        <end position="145"/>
    </location>
</feature>
<evidence type="ECO:0000256" key="1">
    <source>
        <dbReference type="ARBA" id="ARBA00004401"/>
    </source>
</evidence>
<reference evidence="14" key="1">
    <citation type="submission" date="2022-12" db="EMBL/GenBank/DDBJ databases">
        <title>Chromosome-level genome assembly of the bean flower thrips Megalurothrips usitatus.</title>
        <authorList>
            <person name="Ma L."/>
            <person name="Liu Q."/>
            <person name="Li H."/>
            <person name="Cai W."/>
        </authorList>
    </citation>
    <scope>NUCLEOTIDE SEQUENCE</scope>
    <source>
        <strain evidence="14">Cailab_2022a</strain>
    </source>
</reference>
<keyword evidence="9" id="KW-0325">Glycoprotein</keyword>
<evidence type="ECO:0000313" key="15">
    <source>
        <dbReference type="Proteomes" id="UP001075354"/>
    </source>
</evidence>
<keyword evidence="4" id="KW-0677">Repeat</keyword>
<dbReference type="SMART" id="SM00063">
    <property type="entry name" value="FRI"/>
    <property type="match status" value="1"/>
</dbReference>
<dbReference type="PRINTS" id="PR00261">
    <property type="entry name" value="LDLRECEPTOR"/>
</dbReference>
<feature type="region of interest" description="Disordered" evidence="12">
    <location>
        <begin position="489"/>
        <end position="518"/>
    </location>
</feature>
<feature type="disulfide bond" evidence="11">
    <location>
        <begin position="456"/>
        <end position="474"/>
    </location>
</feature>
<dbReference type="PROSITE" id="PS50038">
    <property type="entry name" value="FZ"/>
    <property type="match status" value="1"/>
</dbReference>
<proteinExistence type="predicted"/>
<feature type="compositionally biased region" description="Acidic residues" evidence="12">
    <location>
        <begin position="110"/>
        <end position="138"/>
    </location>
</feature>
<dbReference type="CDD" id="cd00112">
    <property type="entry name" value="LDLa"/>
    <property type="match status" value="3"/>
</dbReference>
<keyword evidence="3" id="KW-0732">Signal</keyword>
<feature type="compositionally biased region" description="Low complexity" evidence="12">
    <location>
        <begin position="508"/>
        <end position="518"/>
    </location>
</feature>
<sequence length="518" mass="53619">MPASPDQGGGGGDVGDDGDIGEVDKDIQPAVHPAAEEGRVASSTTSTSTSAAPPTTASSTTAAASSTSPTTASAPPSTTAEGGPRVANGSSVSQQAAVNQTRAGAAASQPDDDEEMVYDTDELVIEGDDGDAEYEGDTEQTLPEFLESILSLWSSSPAPPKVLNGHRYGDTQAGDQWPVASSPSPASSTRPPTPVVSPTLPPRLSLVHRVTPTPTPTPEGPADDDCESPRLPLCRGLLPYDLTLARPSVPQVPALRTAADLHAALPYFELVAQSGCSARVRAFLCPLLEPECVPRGVQPRRPCRRLCRAVAEDCQDFILNNLDLSRVFDCSYYPDAEHGDECLDLSAGGGSCLPREFSCGGAGGSCIPQRWLCDGRADCADGADERNCTTVCPDDHFRCKSSGASGPGGVSCVRASLRCDGRQDCADGSDEVGCAANTGAAALGGRSPCPADELRCLDGHCIGLHMLCDGQPDCGDAADERHCPASTASAARVVRRAKRSQEEPSLGQAKQAQQAQHA</sequence>
<keyword evidence="2" id="KW-0812">Transmembrane</keyword>
<dbReference type="FunFam" id="4.10.400.10:FF:000034">
    <property type="entry name" value="Low-density lipoprotein receptor-related protein 2"/>
    <property type="match status" value="1"/>
</dbReference>
<dbReference type="InterPro" id="IPR050685">
    <property type="entry name" value="LDLR"/>
</dbReference>
<dbReference type="InterPro" id="IPR020067">
    <property type="entry name" value="Frizzled_dom"/>
</dbReference>
<evidence type="ECO:0000313" key="14">
    <source>
        <dbReference type="EMBL" id="KAJ1531937.1"/>
    </source>
</evidence>
<feature type="disulfide bond" evidence="11">
    <location>
        <begin position="419"/>
        <end position="434"/>
    </location>
</feature>
<keyword evidence="15" id="KW-1185">Reference proteome</keyword>
<dbReference type="PROSITE" id="PS50068">
    <property type="entry name" value="LDLRA_2"/>
    <property type="match status" value="3"/>
</dbReference>
<dbReference type="InterPro" id="IPR036055">
    <property type="entry name" value="LDL_receptor-like_sf"/>
</dbReference>
<feature type="disulfide bond" evidence="11">
    <location>
        <begin position="468"/>
        <end position="483"/>
    </location>
</feature>
<comment type="subcellular location">
    <subcellularLocation>
        <location evidence="1">Cell membrane</location>
        <topology evidence="1">Single-pass type II membrane protein</topology>
    </subcellularLocation>
</comment>
<comment type="caution">
    <text evidence="11">Lacks conserved residue(s) required for the propagation of feature annotation.</text>
</comment>
<dbReference type="PROSITE" id="PS01209">
    <property type="entry name" value="LDLRA_1"/>
    <property type="match status" value="2"/>
</dbReference>
<dbReference type="InterPro" id="IPR023415">
    <property type="entry name" value="LDLR_class-A_CS"/>
</dbReference>
<feature type="disulfide bond" evidence="11">
    <location>
        <begin position="449"/>
        <end position="461"/>
    </location>
</feature>
<keyword evidence="7" id="KW-0472">Membrane</keyword>
<keyword evidence="6" id="KW-1133">Transmembrane helix</keyword>
<dbReference type="AlphaFoldDB" id="A0AAV7Y5P6"/>
<gene>
    <name evidence="14" type="ORF">ONE63_000577</name>
</gene>
<protein>
    <recommendedName>
        <fullName evidence="13">FZ domain-containing protein</fullName>
    </recommendedName>
</protein>